<feature type="domain" description="F-box" evidence="2">
    <location>
        <begin position="39"/>
        <end position="79"/>
    </location>
</feature>
<accession>A0A8D8PG77</accession>
<dbReference type="PANTHER" id="PTHR38926">
    <property type="entry name" value="F-BOX DOMAIN CONTAINING PROTEIN, EXPRESSED"/>
    <property type="match status" value="1"/>
</dbReference>
<dbReference type="CDD" id="cd09917">
    <property type="entry name" value="F-box_SF"/>
    <property type="match status" value="1"/>
</dbReference>
<dbReference type="Gene3D" id="3.80.10.10">
    <property type="entry name" value="Ribonuclease Inhibitor"/>
    <property type="match status" value="2"/>
</dbReference>
<dbReference type="AlphaFoldDB" id="A0A8D8PG77"/>
<dbReference type="InterPro" id="IPR032675">
    <property type="entry name" value="LRR_dom_sf"/>
</dbReference>
<dbReference type="SUPFAM" id="SSF52047">
    <property type="entry name" value="RNI-like"/>
    <property type="match status" value="1"/>
</dbReference>
<sequence>MSSSGAGNRPKKTVAPIRQQPFRAAKRPRFSGPAAEPQFPPEIWEHIFRFIPAWQLPQLRLICHHWNAVISGSPSLMDRCDVRIDASRLNRQMDQHYVPANLPPLVTQLVVRKFTIVSCDHWWPEFAQRLKELQLMYCAMTVDVLYGMLRRTPNLRRLVLYGTKLSGTAEPDFQLDRLTLLVVCCVGYEDNSRNILDGFERVFPRLEDLRLKNNSMPTNILQSIRTLQNSLQYLTLLSYPNVLDGLSELQQLRLKMLGLDVDVQRDDLAPWTKLCRMQPLLENLTMSSSCIHVLRETGRLLPRLKTFTLTVRNQMVASFLETMPRLEYLEISGCYELISFRNYTTPNLERFVLETIETEDLFQYLQRSPRLRQMRLNNCKLGYCEAVTASLPNLTLLILDDLNCHPNSWFSLLAHSFNLEELTLVYLRYLDNATMRKICKMLKHLKKLSLLRMRYLTDYSANHIIQHCWALEELEADYPFTEAALVRIESARNIHVKRPRARSDDEDDEEDDDE</sequence>
<dbReference type="PANTHER" id="PTHR38926:SF5">
    <property type="entry name" value="F-BOX AND LEUCINE-RICH REPEAT PROTEIN 6"/>
    <property type="match status" value="1"/>
</dbReference>
<dbReference type="SMART" id="SM00256">
    <property type="entry name" value="FBOX"/>
    <property type="match status" value="1"/>
</dbReference>
<proteinExistence type="predicted"/>
<evidence type="ECO:0000313" key="3">
    <source>
        <dbReference type="EMBL" id="CAG6601672.1"/>
    </source>
</evidence>
<dbReference type="EMBL" id="HBUE01240844">
    <property type="protein sequence ID" value="CAG6549401.1"/>
    <property type="molecule type" value="Transcribed_RNA"/>
</dbReference>
<protein>
    <submittedName>
        <fullName evidence="3">(northern house mosquito) hypothetical protein</fullName>
    </submittedName>
</protein>
<dbReference type="Pfam" id="PF00646">
    <property type="entry name" value="F-box"/>
    <property type="match status" value="1"/>
</dbReference>
<evidence type="ECO:0000256" key="1">
    <source>
        <dbReference type="SAM" id="MobiDB-lite"/>
    </source>
</evidence>
<dbReference type="InterPro" id="IPR001810">
    <property type="entry name" value="F-box_dom"/>
</dbReference>
<dbReference type="Gene3D" id="1.20.1280.50">
    <property type="match status" value="1"/>
</dbReference>
<feature type="region of interest" description="Disordered" evidence="1">
    <location>
        <begin position="1"/>
        <end position="20"/>
    </location>
</feature>
<name>A0A8D8PG77_CULPI</name>
<dbReference type="SUPFAM" id="SSF81383">
    <property type="entry name" value="F-box domain"/>
    <property type="match status" value="1"/>
</dbReference>
<dbReference type="InterPro" id="IPR036047">
    <property type="entry name" value="F-box-like_dom_sf"/>
</dbReference>
<evidence type="ECO:0000259" key="2">
    <source>
        <dbReference type="SMART" id="SM00256"/>
    </source>
</evidence>
<reference evidence="3" key="1">
    <citation type="submission" date="2021-05" db="EMBL/GenBank/DDBJ databases">
        <authorList>
            <person name="Alioto T."/>
            <person name="Alioto T."/>
            <person name="Gomez Garrido J."/>
        </authorList>
    </citation>
    <scope>NUCLEOTIDE SEQUENCE</scope>
</reference>
<dbReference type="EMBL" id="HBUE01347892">
    <property type="protein sequence ID" value="CAG6601672.1"/>
    <property type="molecule type" value="Transcribed_RNA"/>
</dbReference>
<organism evidence="3">
    <name type="scientific">Culex pipiens</name>
    <name type="common">House mosquito</name>
    <dbReference type="NCBI Taxonomy" id="7175"/>
    <lineage>
        <taxon>Eukaryota</taxon>
        <taxon>Metazoa</taxon>
        <taxon>Ecdysozoa</taxon>
        <taxon>Arthropoda</taxon>
        <taxon>Hexapoda</taxon>
        <taxon>Insecta</taxon>
        <taxon>Pterygota</taxon>
        <taxon>Neoptera</taxon>
        <taxon>Endopterygota</taxon>
        <taxon>Diptera</taxon>
        <taxon>Nematocera</taxon>
        <taxon>Culicoidea</taxon>
        <taxon>Culicidae</taxon>
        <taxon>Culicinae</taxon>
        <taxon>Culicini</taxon>
        <taxon>Culex</taxon>
        <taxon>Culex</taxon>
    </lineage>
</organism>